<dbReference type="InterPro" id="IPR017441">
    <property type="entry name" value="Protein_kinase_ATP_BS"/>
</dbReference>
<dbReference type="Pfam" id="PF13374">
    <property type="entry name" value="TPR_10"/>
    <property type="match status" value="3"/>
</dbReference>
<evidence type="ECO:0000313" key="10">
    <source>
        <dbReference type="EMBL" id="MCQ4163388.1"/>
    </source>
</evidence>
<feature type="binding site" evidence="5">
    <location>
        <position position="65"/>
    </location>
    <ligand>
        <name>ATP</name>
        <dbReference type="ChEBI" id="CHEBI:30616"/>
    </ligand>
</feature>
<dbReference type="GO" id="GO:0016301">
    <property type="term" value="F:kinase activity"/>
    <property type="evidence" value="ECO:0007669"/>
    <property type="project" value="UniProtKB-KW"/>
</dbReference>
<dbReference type="SMART" id="SM00220">
    <property type="entry name" value="S_TKc"/>
    <property type="match status" value="1"/>
</dbReference>
<dbReference type="SMART" id="SM00028">
    <property type="entry name" value="TPR"/>
    <property type="match status" value="4"/>
</dbReference>
<reference evidence="10" key="1">
    <citation type="submission" date="2022-07" db="EMBL/GenBank/DDBJ databases">
        <title>Tahibacter sp., a new gammaproteobacterium isolated from the silt sample collected at pig farm.</title>
        <authorList>
            <person name="Chen H."/>
        </authorList>
    </citation>
    <scope>NUCLEOTIDE SEQUENCE</scope>
    <source>
        <strain evidence="10">P2K</strain>
    </source>
</reference>
<dbReference type="InterPro" id="IPR000719">
    <property type="entry name" value="Prot_kinase_dom"/>
</dbReference>
<keyword evidence="1" id="KW-0808">Transferase</keyword>
<evidence type="ECO:0000256" key="4">
    <source>
        <dbReference type="ARBA" id="ARBA00022840"/>
    </source>
</evidence>
<evidence type="ECO:0000256" key="7">
    <source>
        <dbReference type="SAM" id="MobiDB-lite"/>
    </source>
</evidence>
<dbReference type="Gene3D" id="1.10.510.10">
    <property type="entry name" value="Transferase(Phosphotransferase) domain 1"/>
    <property type="match status" value="1"/>
</dbReference>
<dbReference type="Gene3D" id="3.30.200.20">
    <property type="entry name" value="Phosphorylase Kinase, domain 1"/>
    <property type="match status" value="1"/>
</dbReference>
<evidence type="ECO:0000259" key="9">
    <source>
        <dbReference type="PROSITE" id="PS50011"/>
    </source>
</evidence>
<keyword evidence="2 5" id="KW-0547">Nucleotide-binding</keyword>
<keyword evidence="4 5" id="KW-0067">ATP-binding</keyword>
<feature type="region of interest" description="Disordered" evidence="7">
    <location>
        <begin position="1"/>
        <end position="26"/>
    </location>
</feature>
<evidence type="ECO:0000256" key="3">
    <source>
        <dbReference type="ARBA" id="ARBA00022777"/>
    </source>
</evidence>
<comment type="caution">
    <text evidence="10">The sequence shown here is derived from an EMBL/GenBank/DDBJ whole genome shotgun (WGS) entry which is preliminary data.</text>
</comment>
<dbReference type="InterPro" id="IPR019734">
    <property type="entry name" value="TPR_rpt"/>
</dbReference>
<name>A0ABT1QLI6_9GAMM</name>
<evidence type="ECO:0000256" key="8">
    <source>
        <dbReference type="SAM" id="Phobius"/>
    </source>
</evidence>
<keyword evidence="11" id="KW-1185">Reference proteome</keyword>
<evidence type="ECO:0000256" key="1">
    <source>
        <dbReference type="ARBA" id="ARBA00022679"/>
    </source>
</evidence>
<evidence type="ECO:0000256" key="2">
    <source>
        <dbReference type="ARBA" id="ARBA00022741"/>
    </source>
</evidence>
<dbReference type="CDD" id="cd14014">
    <property type="entry name" value="STKc_PknB_like"/>
    <property type="match status" value="1"/>
</dbReference>
<dbReference type="SUPFAM" id="SSF56112">
    <property type="entry name" value="Protein kinase-like (PK-like)"/>
    <property type="match status" value="1"/>
</dbReference>
<feature type="coiled-coil region" evidence="6">
    <location>
        <begin position="768"/>
        <end position="795"/>
    </location>
</feature>
<dbReference type="PROSITE" id="PS50011">
    <property type="entry name" value="PROTEIN_KINASE_DOM"/>
    <property type="match status" value="1"/>
</dbReference>
<feature type="transmembrane region" description="Helical" evidence="8">
    <location>
        <begin position="341"/>
        <end position="362"/>
    </location>
</feature>
<protein>
    <submittedName>
        <fullName evidence="10">Serine/threonine-protein kinase</fullName>
    </submittedName>
</protein>
<dbReference type="SUPFAM" id="SSF48452">
    <property type="entry name" value="TPR-like"/>
    <property type="match status" value="2"/>
</dbReference>
<dbReference type="Pfam" id="PF00069">
    <property type="entry name" value="Pkinase"/>
    <property type="match status" value="1"/>
</dbReference>
<evidence type="ECO:0000313" key="11">
    <source>
        <dbReference type="Proteomes" id="UP001165498"/>
    </source>
</evidence>
<organism evidence="10 11">
    <name type="scientific">Tahibacter harae</name>
    <dbReference type="NCBI Taxonomy" id="2963937"/>
    <lineage>
        <taxon>Bacteria</taxon>
        <taxon>Pseudomonadati</taxon>
        <taxon>Pseudomonadota</taxon>
        <taxon>Gammaproteobacteria</taxon>
        <taxon>Lysobacterales</taxon>
        <taxon>Rhodanobacteraceae</taxon>
        <taxon>Tahibacter</taxon>
    </lineage>
</organism>
<keyword evidence="3 10" id="KW-0418">Kinase</keyword>
<dbReference type="Gene3D" id="1.25.40.10">
    <property type="entry name" value="Tetratricopeptide repeat domain"/>
    <property type="match status" value="2"/>
</dbReference>
<dbReference type="PANTHER" id="PTHR43289:SF6">
    <property type="entry name" value="SERINE_THREONINE-PROTEIN KINASE NEKL-3"/>
    <property type="match status" value="1"/>
</dbReference>
<evidence type="ECO:0000256" key="5">
    <source>
        <dbReference type="PROSITE-ProRule" id="PRU10141"/>
    </source>
</evidence>
<sequence length="812" mass="87431">MNTPVEPTWRSDLPLPDGSGAEAGEFSPGQRVGRYVIRDLLGRGGMGVVYLADQLEPVRRTVALKLIRPSFADSLAEAYFEVERQALARMDHPAIAKVLEAGTTPQGLPFFAMEWIDGPTLDSYVAAQAPDLSARLDLLQQVALGAHHAHQRGVVHRDLKPGNVLVALVDGRATPKIIDFGVAVGLGQGGRGSGDYAGTSLYMSPEQSGLVDADVDVRSDVYSLGVMLLELLAPPGTLEQLRQRGVGASQLSQLLRTGQRPGQPHHDATEWLTLPALHSIPRELRHVIARATDVERARRYGSAQALAEDLANFRSHLPLAAVPATRAYLVAKFVRRHRLPLAAGAAVVAALVVGLGAALFALQQARAERERAEQAAASATREAARSRGMADFLGNVLAGIEPEQARGQDTRLLRQVLDQAAAGAQRDLAGDAAQLAEIESTIGRAYRSIAELDKAEEFLARALQRQQALFGADAETTLQTERYLLWSIADHGRENDALPRARALRERSEKALGANARETLLQDLATGWFEYLAGNMKPAETHLRAASEGLSALAGAEDPKALDATGRLGVVLADSGQYEAARPLYDRVLAGYGKLFGPEDPRTLGVHNSLGILAMQQRRYADGEAEFRPMLPIYERLYGADHPQTLALVLNMSGALRQQGKVAESGPYYRRAYEGMKARYGGDNLRTLIAQNNLANYLIDAGEAGNAVALAQEAVARARETYASNRIVLGEFHFTLGKALLAAGKPADAEAELKTAWEMRSGEMGAEAEDARDVARKLAELYRAQKREAAALEWQGKAEAAAKDAAKTAAGK</sequence>
<feature type="domain" description="Protein kinase" evidence="9">
    <location>
        <begin position="35"/>
        <end position="319"/>
    </location>
</feature>
<dbReference type="RefSeq" id="WP_255910496.1">
    <property type="nucleotide sequence ID" value="NZ_JANFQO010000001.1"/>
</dbReference>
<dbReference type="InterPro" id="IPR008271">
    <property type="entry name" value="Ser/Thr_kinase_AS"/>
</dbReference>
<dbReference type="EMBL" id="JANFQO010000001">
    <property type="protein sequence ID" value="MCQ4163388.1"/>
    <property type="molecule type" value="Genomic_DNA"/>
</dbReference>
<dbReference type="Pfam" id="PF13424">
    <property type="entry name" value="TPR_12"/>
    <property type="match status" value="1"/>
</dbReference>
<keyword evidence="6" id="KW-0175">Coiled coil</keyword>
<dbReference type="PROSITE" id="PS00107">
    <property type="entry name" value="PROTEIN_KINASE_ATP"/>
    <property type="match status" value="1"/>
</dbReference>
<proteinExistence type="predicted"/>
<keyword evidence="8" id="KW-1133">Transmembrane helix</keyword>
<dbReference type="Proteomes" id="UP001165498">
    <property type="component" value="Unassembled WGS sequence"/>
</dbReference>
<accession>A0ABT1QLI6</accession>
<dbReference type="InterPro" id="IPR011009">
    <property type="entry name" value="Kinase-like_dom_sf"/>
</dbReference>
<dbReference type="PROSITE" id="PS00108">
    <property type="entry name" value="PROTEIN_KINASE_ST"/>
    <property type="match status" value="1"/>
</dbReference>
<keyword evidence="8" id="KW-0472">Membrane</keyword>
<dbReference type="InterPro" id="IPR011990">
    <property type="entry name" value="TPR-like_helical_dom_sf"/>
</dbReference>
<gene>
    <name evidence="10" type="ORF">NM961_01565</name>
</gene>
<keyword evidence="8" id="KW-0812">Transmembrane</keyword>
<evidence type="ECO:0000256" key="6">
    <source>
        <dbReference type="SAM" id="Coils"/>
    </source>
</evidence>
<dbReference type="PANTHER" id="PTHR43289">
    <property type="entry name" value="MITOGEN-ACTIVATED PROTEIN KINASE KINASE KINASE 20-RELATED"/>
    <property type="match status" value="1"/>
</dbReference>